<dbReference type="InterPro" id="IPR050221">
    <property type="entry name" value="26S_Proteasome_ATPase"/>
</dbReference>
<comment type="caution">
    <text evidence="6">The sequence shown here is derived from an EMBL/GenBank/DDBJ whole genome shotgun (WGS) entry which is preliminary data.</text>
</comment>
<evidence type="ECO:0000259" key="5">
    <source>
        <dbReference type="SMART" id="SM00382"/>
    </source>
</evidence>
<dbReference type="CDD" id="cd19481">
    <property type="entry name" value="RecA-like_protease"/>
    <property type="match status" value="1"/>
</dbReference>
<evidence type="ECO:0000256" key="1">
    <source>
        <dbReference type="ARBA" id="ARBA00006914"/>
    </source>
</evidence>
<evidence type="ECO:0000256" key="2">
    <source>
        <dbReference type="ARBA" id="ARBA00022741"/>
    </source>
</evidence>
<sequence>MAHAIPMPVHDSASPATPKRQRSPAVDRIRLYGRSELGAPSSALVTPERVLETNSSTFSNIACSAQFRLQIAKDTIEWLSKAPDPALELQCIQSARYLGASLSLPAVQTRVLELMALALVSEPFKCALAGVALSNMSTAVNIIARWVGADRLAIHTLFSSYGPLAQAGVHEGMLRQIGDLESALRLDNFALATQLQETHVSQEAFLNSFLNLAAPAQIATDAVPHLSEFHLLATSLLAQAAAAGQQGVNVMLYGAPGSGKTEYAKLLAQESKLALYEVPCATNMGNSLEPHQRLASFLMMLNALKGRTDAALLFDESEEVFDLPIDRGQKVNKAWMNQLIERTPVPVIWTGNSIADVDPAHLRRFSLLKEFKTAPRAVKESYTRKYLDVLQLPEQMLQTIIDMPDLTPGHIQNAARTVTLAGPNNDVQASLWISEQLNTSRKALGLSSLQATATQTTAYSSEFLNISHGPSPERLIDYLKRSPKLSLCLYGTPGTGKTGFAKHIAESLGRDIIIKTAGSLLSKYIGDTEQRIGAMFDEASAAGPETVLLLDEADTLLRNRDGARYSWEISHTNEFLTRMEAFPGTFICTTNLMNELDSAILRRFQFKLRFNVLTTEQASAMYQRIFSEAAPATLHNVGGLVPADFVNVQRQKLVYGDELDSAEYVALLEAEVTSRRGGNYYYKSIGFTTRLET</sequence>
<dbReference type="InterPro" id="IPR003959">
    <property type="entry name" value="ATPase_AAA_core"/>
</dbReference>
<dbReference type="InterPro" id="IPR027417">
    <property type="entry name" value="P-loop_NTPase"/>
</dbReference>
<keyword evidence="3" id="KW-0067">ATP-binding</keyword>
<feature type="domain" description="AAA+ ATPase" evidence="5">
    <location>
        <begin position="483"/>
        <end position="614"/>
    </location>
</feature>
<reference evidence="6 7" key="1">
    <citation type="submission" date="2023-08" db="EMBL/GenBank/DDBJ databases">
        <title>Rhodoferax potami sp. nov. and Rhodoferax mekongensis sp. nov., isolated from the Mekong River in Thailand.</title>
        <authorList>
            <person name="Kitikhun S."/>
            <person name="Charoenyingcharoen P."/>
            <person name="Siriarchawattana P."/>
            <person name="Likhitrattanapisal S."/>
            <person name="Nilsakha T."/>
            <person name="Chanpet A."/>
            <person name="Rattanawaree P."/>
            <person name="Ingsriswang S."/>
        </authorList>
    </citation>
    <scope>NUCLEOTIDE SEQUENCE [LARGE SCALE GENOMIC DNA]</scope>
    <source>
        <strain evidence="6 7">TBRC 17660</strain>
    </source>
</reference>
<feature type="region of interest" description="Disordered" evidence="4">
    <location>
        <begin position="1"/>
        <end position="25"/>
    </location>
</feature>
<accession>A0ABU3KIY2</accession>
<comment type="similarity">
    <text evidence="1">Belongs to the AAA ATPase family.</text>
</comment>
<dbReference type="Gene3D" id="3.40.50.300">
    <property type="entry name" value="P-loop containing nucleotide triphosphate hydrolases"/>
    <property type="match status" value="2"/>
</dbReference>
<organism evidence="6 7">
    <name type="scientific">Rhodoferax potami</name>
    <dbReference type="NCBI Taxonomy" id="3068338"/>
    <lineage>
        <taxon>Bacteria</taxon>
        <taxon>Pseudomonadati</taxon>
        <taxon>Pseudomonadota</taxon>
        <taxon>Betaproteobacteria</taxon>
        <taxon>Burkholderiales</taxon>
        <taxon>Comamonadaceae</taxon>
        <taxon>Rhodoferax</taxon>
    </lineage>
</organism>
<evidence type="ECO:0000313" key="7">
    <source>
        <dbReference type="Proteomes" id="UP001321700"/>
    </source>
</evidence>
<keyword evidence="2" id="KW-0547">Nucleotide-binding</keyword>
<proteinExistence type="inferred from homology"/>
<dbReference type="Pfam" id="PF00004">
    <property type="entry name" value="AAA"/>
    <property type="match status" value="2"/>
</dbReference>
<protein>
    <submittedName>
        <fullName evidence="6">AAA family ATPase</fullName>
    </submittedName>
</protein>
<dbReference type="InterPro" id="IPR003593">
    <property type="entry name" value="AAA+_ATPase"/>
</dbReference>
<dbReference type="SMART" id="SM00382">
    <property type="entry name" value="AAA"/>
    <property type="match status" value="2"/>
</dbReference>
<name>A0ABU3KIY2_9BURK</name>
<dbReference type="Proteomes" id="UP001321700">
    <property type="component" value="Unassembled WGS sequence"/>
</dbReference>
<keyword evidence="7" id="KW-1185">Reference proteome</keyword>
<evidence type="ECO:0000256" key="3">
    <source>
        <dbReference type="ARBA" id="ARBA00022840"/>
    </source>
</evidence>
<dbReference type="EMBL" id="JAVBIK010000001">
    <property type="protein sequence ID" value="MDT7517387.1"/>
    <property type="molecule type" value="Genomic_DNA"/>
</dbReference>
<evidence type="ECO:0000313" key="6">
    <source>
        <dbReference type="EMBL" id="MDT7517387.1"/>
    </source>
</evidence>
<dbReference type="PANTHER" id="PTHR23073">
    <property type="entry name" value="26S PROTEASOME REGULATORY SUBUNIT"/>
    <property type="match status" value="1"/>
</dbReference>
<gene>
    <name evidence="6" type="ORF">RAE19_01285</name>
</gene>
<dbReference type="RefSeq" id="WP_313873217.1">
    <property type="nucleotide sequence ID" value="NZ_JAVBIK010000001.1"/>
</dbReference>
<evidence type="ECO:0000256" key="4">
    <source>
        <dbReference type="SAM" id="MobiDB-lite"/>
    </source>
</evidence>
<feature type="domain" description="AAA+ ATPase" evidence="5">
    <location>
        <begin position="246"/>
        <end position="375"/>
    </location>
</feature>
<dbReference type="SUPFAM" id="SSF52540">
    <property type="entry name" value="P-loop containing nucleoside triphosphate hydrolases"/>
    <property type="match status" value="2"/>
</dbReference>